<dbReference type="AlphaFoldDB" id="A0A432W527"/>
<name>A0A432W527_9GAMM</name>
<organism evidence="1 2">
    <name type="scientific">Aliidiomarina sanyensis</name>
    <dbReference type="NCBI Taxonomy" id="1249555"/>
    <lineage>
        <taxon>Bacteria</taxon>
        <taxon>Pseudomonadati</taxon>
        <taxon>Pseudomonadota</taxon>
        <taxon>Gammaproteobacteria</taxon>
        <taxon>Alteromonadales</taxon>
        <taxon>Idiomarinaceae</taxon>
        <taxon>Aliidiomarina</taxon>
    </lineage>
</organism>
<dbReference type="InterPro" id="IPR036671">
    <property type="entry name" value="DPH_MB_sf"/>
</dbReference>
<dbReference type="Proteomes" id="UP000288405">
    <property type="component" value="Unassembled WGS sequence"/>
</dbReference>
<gene>
    <name evidence="1" type="ORF">CWE11_11835</name>
</gene>
<reference evidence="1 2" key="1">
    <citation type="journal article" date="2011" name="Front. Microbiol.">
        <title>Genomic signatures of strain selection and enhancement in Bacillus atrophaeus var. globigii, a historical biowarfare simulant.</title>
        <authorList>
            <person name="Gibbons H.S."/>
            <person name="Broomall S.M."/>
            <person name="McNew L.A."/>
            <person name="Daligault H."/>
            <person name="Chapman C."/>
            <person name="Bruce D."/>
            <person name="Karavis M."/>
            <person name="Krepps M."/>
            <person name="McGregor P.A."/>
            <person name="Hong C."/>
            <person name="Park K.H."/>
            <person name="Akmal A."/>
            <person name="Feldman A."/>
            <person name="Lin J.S."/>
            <person name="Chang W.E."/>
            <person name="Higgs B.W."/>
            <person name="Demirev P."/>
            <person name="Lindquist J."/>
            <person name="Liem A."/>
            <person name="Fochler E."/>
            <person name="Read T.D."/>
            <person name="Tapia R."/>
            <person name="Johnson S."/>
            <person name="Bishop-Lilly K.A."/>
            <person name="Detter C."/>
            <person name="Han C."/>
            <person name="Sozhamannan S."/>
            <person name="Rosenzweig C.N."/>
            <person name="Skowronski E.W."/>
        </authorList>
    </citation>
    <scope>NUCLEOTIDE SEQUENCE [LARGE SCALE GENOMIC DNA]</scope>
    <source>
        <strain evidence="1 2">GYP-17</strain>
    </source>
</reference>
<comment type="caution">
    <text evidence="1">The sequence shown here is derived from an EMBL/GenBank/DDBJ whole genome shotgun (WGS) entry which is preliminary data.</text>
</comment>
<dbReference type="SUPFAM" id="SSF144217">
    <property type="entry name" value="CSL zinc finger"/>
    <property type="match status" value="1"/>
</dbReference>
<evidence type="ECO:0000313" key="1">
    <source>
        <dbReference type="EMBL" id="RUO25168.1"/>
    </source>
</evidence>
<proteinExistence type="predicted"/>
<dbReference type="EMBL" id="PIPM01000025">
    <property type="protein sequence ID" value="RUO25168.1"/>
    <property type="molecule type" value="Genomic_DNA"/>
</dbReference>
<sequence>MPKITIKDGKLSAEVYVQVTRDYVCECGAKFTITMNMPENVTYNGQINVNANCPTCSRPVRATA</sequence>
<accession>A0A432W527</accession>
<protein>
    <submittedName>
        <fullName evidence="1">Uncharacterized protein</fullName>
    </submittedName>
</protein>
<evidence type="ECO:0000313" key="2">
    <source>
        <dbReference type="Proteomes" id="UP000288405"/>
    </source>
</evidence>
<keyword evidence="2" id="KW-1185">Reference proteome</keyword>